<dbReference type="Pfam" id="PF00270">
    <property type="entry name" value="DEAD"/>
    <property type="match status" value="1"/>
</dbReference>
<dbReference type="GO" id="GO:0003676">
    <property type="term" value="F:nucleic acid binding"/>
    <property type="evidence" value="ECO:0007669"/>
    <property type="project" value="InterPro"/>
</dbReference>
<dbReference type="InterPro" id="IPR027417">
    <property type="entry name" value="P-loop_NTPase"/>
</dbReference>
<dbReference type="SUPFAM" id="SSF52540">
    <property type="entry name" value="P-loop containing nucleoside triphosphate hydrolases"/>
    <property type="match status" value="1"/>
</dbReference>
<dbReference type="PROSITE" id="PS51192">
    <property type="entry name" value="HELICASE_ATP_BIND_1"/>
    <property type="match status" value="1"/>
</dbReference>
<evidence type="ECO:0000313" key="5">
    <source>
        <dbReference type="Proteomes" id="UP001432027"/>
    </source>
</evidence>
<dbReference type="GO" id="GO:0016787">
    <property type="term" value="F:hydrolase activity"/>
    <property type="evidence" value="ECO:0007669"/>
    <property type="project" value="UniProtKB-KW"/>
</dbReference>
<dbReference type="Gene3D" id="3.40.50.300">
    <property type="entry name" value="P-loop containing nucleotide triphosphate hydrolases"/>
    <property type="match status" value="1"/>
</dbReference>
<evidence type="ECO:0000256" key="2">
    <source>
        <dbReference type="ARBA" id="ARBA00022806"/>
    </source>
</evidence>
<name>A0AAV5U3S8_9BILA</name>
<reference evidence="4" key="1">
    <citation type="submission" date="2023-10" db="EMBL/GenBank/DDBJ databases">
        <title>Genome assembly of Pristionchus species.</title>
        <authorList>
            <person name="Yoshida K."/>
            <person name="Sommer R.J."/>
        </authorList>
    </citation>
    <scope>NUCLEOTIDE SEQUENCE</scope>
    <source>
        <strain evidence="4">RS0144</strain>
    </source>
</reference>
<evidence type="ECO:0000256" key="1">
    <source>
        <dbReference type="ARBA" id="ARBA00022801"/>
    </source>
</evidence>
<dbReference type="PANTHER" id="PTHR47958">
    <property type="entry name" value="ATP-DEPENDENT RNA HELICASE DBP3"/>
    <property type="match status" value="1"/>
</dbReference>
<accession>A0AAV5U3S8</accession>
<dbReference type="Proteomes" id="UP001432027">
    <property type="component" value="Unassembled WGS sequence"/>
</dbReference>
<comment type="caution">
    <text evidence="4">The sequence shown here is derived from an EMBL/GenBank/DDBJ whole genome shotgun (WGS) entry which is preliminary data.</text>
</comment>
<dbReference type="AlphaFoldDB" id="A0AAV5U3S8"/>
<evidence type="ECO:0000259" key="3">
    <source>
        <dbReference type="PROSITE" id="PS51192"/>
    </source>
</evidence>
<organism evidence="4 5">
    <name type="scientific">Pristionchus entomophagus</name>
    <dbReference type="NCBI Taxonomy" id="358040"/>
    <lineage>
        <taxon>Eukaryota</taxon>
        <taxon>Metazoa</taxon>
        <taxon>Ecdysozoa</taxon>
        <taxon>Nematoda</taxon>
        <taxon>Chromadorea</taxon>
        <taxon>Rhabditida</taxon>
        <taxon>Rhabditina</taxon>
        <taxon>Diplogasteromorpha</taxon>
        <taxon>Diplogasteroidea</taxon>
        <taxon>Neodiplogasteridae</taxon>
        <taxon>Pristionchus</taxon>
    </lineage>
</organism>
<keyword evidence="2" id="KW-0347">Helicase</keyword>
<sequence length="156" mass="17614">VIATLQQLKPIDGEVSMLVICPTREISSQIKKEYDRFSKNLDSVNVAAFFGGVPIHKDEDAIKNRCPHIVVGTPARISALVESGALRLESVKLFILDECDTMITDNYIRKIIEQIAGVMPEKKQVLICTTSLPKQLRKFCKKLMRNEHRTIQFISS</sequence>
<dbReference type="SMART" id="SM00487">
    <property type="entry name" value="DEXDc"/>
    <property type="match status" value="1"/>
</dbReference>
<evidence type="ECO:0000313" key="4">
    <source>
        <dbReference type="EMBL" id="GMT01531.1"/>
    </source>
</evidence>
<protein>
    <recommendedName>
        <fullName evidence="3">Helicase ATP-binding domain-containing protein</fullName>
    </recommendedName>
</protein>
<dbReference type="GO" id="GO:0005524">
    <property type="term" value="F:ATP binding"/>
    <property type="evidence" value="ECO:0007669"/>
    <property type="project" value="InterPro"/>
</dbReference>
<keyword evidence="2" id="KW-0547">Nucleotide-binding</keyword>
<dbReference type="InterPro" id="IPR014001">
    <property type="entry name" value="Helicase_ATP-bd"/>
</dbReference>
<keyword evidence="2" id="KW-0067">ATP-binding</keyword>
<feature type="non-terminal residue" evidence="4">
    <location>
        <position position="1"/>
    </location>
</feature>
<dbReference type="GO" id="GO:0004386">
    <property type="term" value="F:helicase activity"/>
    <property type="evidence" value="ECO:0007669"/>
    <property type="project" value="UniProtKB-KW"/>
</dbReference>
<dbReference type="EMBL" id="BTSX01000005">
    <property type="protein sequence ID" value="GMT01531.1"/>
    <property type="molecule type" value="Genomic_DNA"/>
</dbReference>
<feature type="domain" description="Helicase ATP-binding" evidence="3">
    <location>
        <begin position="1"/>
        <end position="150"/>
    </location>
</feature>
<gene>
    <name evidence="4" type="ORF">PENTCL1PPCAC_23705</name>
</gene>
<keyword evidence="1" id="KW-0378">Hydrolase</keyword>
<keyword evidence="5" id="KW-1185">Reference proteome</keyword>
<dbReference type="InterPro" id="IPR011545">
    <property type="entry name" value="DEAD/DEAH_box_helicase_dom"/>
</dbReference>
<proteinExistence type="predicted"/>